<dbReference type="KEGG" id="gdi:GDI0529"/>
<sequence length="457" mass="48330">MTDDPHVKKLLSALLLLLIIVIVGGLGLRHFAQSRMESAIADLRAAIGPGASFTYATATPRVLARGARLTAVSYRNAFLTVTASDALVGGVTGNAVGGQRIGRVTLHDVQVMEPGATASIGLLVLEGLVLPNTGPTLADPESAAPAPPRLDSLVLDSGRLEGLHVAVPGSQTDLTVARAAVRQYGLGRTSHLDLDSLAMQINLTPGRHITIGHLRIDGPDFAGQIASLLQSGHMIHESGHRHFDVSAIQIDASTPLMRIGHLVVEHESRTAQDDLDTTLTDLEAWPPPPQDQSPLRLIGYDHFSGTIHAVATVQRQNGLMSLHPLDIDAPAMGRMTVLADLDQIPVDDPMSLAETARIVSATIDWHDRSLAGHVLDGLAHARQVPPDAYRQQVISALAASPDISMQALGRFLDAPDRPLRLTLRPPQPLNLLMLGVALSMAGDPSTAGLLGLSISTP</sequence>
<dbReference type="Proteomes" id="UP000001176">
    <property type="component" value="Chromosome"/>
</dbReference>
<reference evidence="1 2" key="1">
    <citation type="journal article" date="2009" name="BMC Genomics">
        <title>Complete genome sequence of the sugarcane nitrogen-fixing endophyte Gluconacetobacter diazotrophicus Pal5.</title>
        <authorList>
            <person name="Bertalan M."/>
            <person name="Albano R."/>
            <person name="Padua V."/>
            <person name="Rouws L."/>
            <person name="Rojas C."/>
            <person name="Hemerly A."/>
            <person name="Teixeira K."/>
            <person name="Schwab S."/>
            <person name="Araujo J."/>
            <person name="Oliveira A."/>
            <person name="Franca L."/>
            <person name="Magalhaes V."/>
            <person name="Alqueres S."/>
            <person name="Cardoso A."/>
            <person name="Almeida W."/>
            <person name="Loureiro M.M."/>
            <person name="Nogueira E."/>
            <person name="Cidade D."/>
            <person name="Oliveira D."/>
            <person name="Simao T."/>
            <person name="Macedo J."/>
            <person name="Valadao A."/>
            <person name="Dreschsel M."/>
            <person name="Freitas F."/>
            <person name="Vidal M."/>
            <person name="Guedes H."/>
            <person name="Rodrigues E."/>
            <person name="Meneses C."/>
            <person name="Brioso P."/>
            <person name="Pozzer L."/>
            <person name="Figueiredo D."/>
            <person name="Montano H."/>
            <person name="Junior J."/>
            <person name="Filho G."/>
            <person name="Flores V."/>
            <person name="Ferreira B."/>
            <person name="Branco A."/>
            <person name="Gonzalez P."/>
            <person name="Guillobel H."/>
            <person name="Lemos M."/>
            <person name="Seibel L."/>
            <person name="Macedo J."/>
            <person name="Alves-Ferreira M."/>
            <person name="Sachetto-Martins G."/>
            <person name="Coelho A."/>
            <person name="Santos E."/>
            <person name="Amaral G."/>
            <person name="Neves A."/>
            <person name="Pacheco A.B."/>
            <person name="Carvalho D."/>
            <person name="Lery L."/>
            <person name="Bisch P."/>
            <person name="Rossle S.C."/>
            <person name="Urmenyi T."/>
            <person name="Kruger W.V."/>
            <person name="Martins O."/>
            <person name="Baldani J.I."/>
            <person name="Ferreira P.C."/>
        </authorList>
    </citation>
    <scope>NUCLEOTIDE SEQUENCE [LARGE SCALE GENOMIC DNA]</scope>
    <source>
        <strain evidence="2">ATCC 49037 / DSM 5601 / CCUG 37298 / CIP 103539 / LMG 7603 / PAl5</strain>
    </source>
</reference>
<dbReference type="EMBL" id="AM889285">
    <property type="protein sequence ID" value="CAP54472.1"/>
    <property type="molecule type" value="Genomic_DNA"/>
</dbReference>
<name>A9H806_GLUDA</name>
<evidence type="ECO:0000313" key="1">
    <source>
        <dbReference type="EMBL" id="CAP54472.1"/>
    </source>
</evidence>
<protein>
    <submittedName>
        <fullName evidence="1">Putative membrane protein</fullName>
    </submittedName>
</protein>
<proteinExistence type="predicted"/>
<dbReference type="AlphaFoldDB" id="A9H806"/>
<organism evidence="1 2">
    <name type="scientific">Gluconacetobacter diazotrophicus (strain ATCC 49037 / DSM 5601 / CCUG 37298 / CIP 103539 / LMG 7603 / PAl5)</name>
    <dbReference type="NCBI Taxonomy" id="272568"/>
    <lineage>
        <taxon>Bacteria</taxon>
        <taxon>Pseudomonadati</taxon>
        <taxon>Pseudomonadota</taxon>
        <taxon>Alphaproteobacteria</taxon>
        <taxon>Acetobacterales</taxon>
        <taxon>Acetobacteraceae</taxon>
        <taxon>Gluconacetobacter</taxon>
    </lineage>
</organism>
<keyword evidence="2" id="KW-1185">Reference proteome</keyword>
<gene>
    <name evidence="1" type="ordered locus">GDI0529</name>
</gene>
<accession>A9H806</accession>
<evidence type="ECO:0000313" key="2">
    <source>
        <dbReference type="Proteomes" id="UP000001176"/>
    </source>
</evidence>